<accession>A0ABS1SSV7</accession>
<evidence type="ECO:0000313" key="1">
    <source>
        <dbReference type="EMBL" id="MBL4911628.1"/>
    </source>
</evidence>
<sequence length="289" mass="34033">MASIQYRLFSRVISILPLKLRINVLFFRRFGRFANLKSPNTFNEKLQVRKLYDRDKLLTVAADKLASKEFVKSIHQGLYIPKTIWVGESVSDIDSLDIKHLPENYVFKANHTSQTIKIIRDGRHLEPIKMKVLANDWLKHDQSGSLGEWAYKNIPRRVFIEEFLDFEGQAPDDYKFFVFHGKVKYVQLDSDRFSDHCRNIFDSDWNDLNINFSHPQKTPSPNRPLFLEDMIEIAESIGKYFDFIRVDLYFYQEKVTFGELTVYPGAGYEKFPDLSYDILFGSHWVQSYS</sequence>
<comment type="caution">
    <text evidence="1">The sequence shown here is derived from an EMBL/GenBank/DDBJ whole genome shotgun (WGS) entry which is preliminary data.</text>
</comment>
<gene>
    <name evidence="1" type="ORF">JMA39_00430</name>
</gene>
<dbReference type="Pfam" id="PF14305">
    <property type="entry name" value="ATPgrasp_TupA"/>
    <property type="match status" value="1"/>
</dbReference>
<dbReference type="Proteomes" id="UP000604898">
    <property type="component" value="Unassembled WGS sequence"/>
</dbReference>
<evidence type="ECO:0000313" key="2">
    <source>
        <dbReference type="Proteomes" id="UP000604898"/>
    </source>
</evidence>
<dbReference type="InterPro" id="IPR029465">
    <property type="entry name" value="ATPgrasp_TupA"/>
</dbReference>
<evidence type="ECO:0008006" key="3">
    <source>
        <dbReference type="Google" id="ProtNLM"/>
    </source>
</evidence>
<dbReference type="EMBL" id="JAESVD010000001">
    <property type="protein sequence ID" value="MBL4911628.1"/>
    <property type="molecule type" value="Genomic_DNA"/>
</dbReference>
<reference evidence="1 2" key="1">
    <citation type="submission" date="2021-01" db="EMBL/GenBank/DDBJ databases">
        <title>Genome sequence of Shewanella schlegeliana JCM 11561.</title>
        <authorList>
            <person name="Zhang H."/>
            <person name="Li C."/>
        </authorList>
    </citation>
    <scope>NUCLEOTIDE SEQUENCE [LARGE SCALE GENOMIC DNA]</scope>
    <source>
        <strain evidence="1 2">JCM 11561</strain>
    </source>
</reference>
<name>A0ABS1SSV7_9GAMM</name>
<protein>
    <recommendedName>
        <fullName evidence="3">Glycosyltransferase</fullName>
    </recommendedName>
</protein>
<keyword evidence="2" id="KW-1185">Reference proteome</keyword>
<proteinExistence type="predicted"/>
<organism evidence="1 2">
    <name type="scientific">Shewanella schlegeliana</name>
    <dbReference type="NCBI Taxonomy" id="190308"/>
    <lineage>
        <taxon>Bacteria</taxon>
        <taxon>Pseudomonadati</taxon>
        <taxon>Pseudomonadota</taxon>
        <taxon>Gammaproteobacteria</taxon>
        <taxon>Alteromonadales</taxon>
        <taxon>Shewanellaceae</taxon>
        <taxon>Shewanella</taxon>
    </lineage>
</organism>
<dbReference type="RefSeq" id="WP_202719880.1">
    <property type="nucleotide sequence ID" value="NZ_JAESVD010000001.1"/>
</dbReference>